<keyword evidence="5" id="KW-0067">ATP-binding</keyword>
<feature type="compositionally biased region" description="Polar residues" evidence="7">
    <location>
        <begin position="206"/>
        <end position="215"/>
    </location>
</feature>
<dbReference type="PROSITE" id="PS51194">
    <property type="entry name" value="HELICASE_CTER"/>
    <property type="match status" value="1"/>
</dbReference>
<feature type="region of interest" description="Disordered" evidence="7">
    <location>
        <begin position="206"/>
        <end position="318"/>
    </location>
</feature>
<feature type="compositionally biased region" description="Gly residues" evidence="7">
    <location>
        <begin position="484"/>
        <end position="494"/>
    </location>
</feature>
<feature type="domain" description="Helicase C-terminal" evidence="9">
    <location>
        <begin position="888"/>
        <end position="1040"/>
    </location>
</feature>
<dbReference type="SMART" id="SM00490">
    <property type="entry name" value="HELICc"/>
    <property type="match status" value="1"/>
</dbReference>
<dbReference type="PANTHER" id="PTHR47958">
    <property type="entry name" value="ATP-DEPENDENT RNA HELICASE DBP3"/>
    <property type="match status" value="1"/>
</dbReference>
<dbReference type="PROSITE" id="PS51192">
    <property type="entry name" value="HELICASE_ATP_BIND_1"/>
    <property type="match status" value="1"/>
</dbReference>
<dbReference type="InterPro" id="IPR014001">
    <property type="entry name" value="Helicase_ATP-bd"/>
</dbReference>
<feature type="compositionally biased region" description="Basic and acidic residues" evidence="7">
    <location>
        <begin position="120"/>
        <end position="142"/>
    </location>
</feature>
<evidence type="ECO:0000256" key="5">
    <source>
        <dbReference type="ARBA" id="ARBA00022840"/>
    </source>
</evidence>
<feature type="region of interest" description="Disordered" evidence="7">
    <location>
        <begin position="467"/>
        <end position="494"/>
    </location>
</feature>
<feature type="compositionally biased region" description="Basic and acidic residues" evidence="7">
    <location>
        <begin position="43"/>
        <end position="58"/>
    </location>
</feature>
<evidence type="ECO:0000313" key="11">
    <source>
        <dbReference type="Proteomes" id="UP000887578"/>
    </source>
</evidence>
<dbReference type="Pfam" id="PF00271">
    <property type="entry name" value="Helicase_C"/>
    <property type="match status" value="1"/>
</dbReference>
<dbReference type="GO" id="GO:0003676">
    <property type="term" value="F:nucleic acid binding"/>
    <property type="evidence" value="ECO:0007669"/>
    <property type="project" value="InterPro"/>
</dbReference>
<dbReference type="SMART" id="SM00487">
    <property type="entry name" value="DEXDc"/>
    <property type="match status" value="1"/>
</dbReference>
<feature type="compositionally biased region" description="Basic and acidic residues" evidence="7">
    <location>
        <begin position="157"/>
        <end position="183"/>
    </location>
</feature>
<reference evidence="12" key="1">
    <citation type="submission" date="2022-11" db="UniProtKB">
        <authorList>
            <consortium name="WormBaseParasite"/>
        </authorList>
    </citation>
    <scope>IDENTIFICATION</scope>
</reference>
<evidence type="ECO:0000259" key="8">
    <source>
        <dbReference type="PROSITE" id="PS51192"/>
    </source>
</evidence>
<evidence type="ECO:0000256" key="1">
    <source>
        <dbReference type="ARBA" id="ARBA00012552"/>
    </source>
</evidence>
<evidence type="ECO:0000256" key="2">
    <source>
        <dbReference type="ARBA" id="ARBA00022741"/>
    </source>
</evidence>
<dbReference type="InterPro" id="IPR014014">
    <property type="entry name" value="RNA_helicase_DEAD_Q_motif"/>
</dbReference>
<feature type="compositionally biased region" description="Basic and acidic residues" evidence="7">
    <location>
        <begin position="231"/>
        <end position="245"/>
    </location>
</feature>
<dbReference type="WBParaSite" id="PDA_v2.g16367.t1">
    <property type="protein sequence ID" value="PDA_v2.g16367.t1"/>
    <property type="gene ID" value="PDA_v2.g16367"/>
</dbReference>
<dbReference type="GO" id="GO:0003724">
    <property type="term" value="F:RNA helicase activity"/>
    <property type="evidence" value="ECO:0007669"/>
    <property type="project" value="UniProtKB-EC"/>
</dbReference>
<feature type="region of interest" description="Disordered" evidence="7">
    <location>
        <begin position="331"/>
        <end position="354"/>
    </location>
</feature>
<evidence type="ECO:0000313" key="12">
    <source>
        <dbReference type="WBParaSite" id="PDA_v2.g16367.t1"/>
    </source>
</evidence>
<evidence type="ECO:0000256" key="7">
    <source>
        <dbReference type="SAM" id="MobiDB-lite"/>
    </source>
</evidence>
<dbReference type="CDD" id="cd18787">
    <property type="entry name" value="SF2_C_DEAD"/>
    <property type="match status" value="1"/>
</dbReference>
<dbReference type="InterPro" id="IPR001650">
    <property type="entry name" value="Helicase_C-like"/>
</dbReference>
<dbReference type="AlphaFoldDB" id="A0A914PDX0"/>
<keyword evidence="2" id="KW-0547">Nucleotide-binding</keyword>
<feature type="region of interest" description="Disordered" evidence="7">
    <location>
        <begin position="1"/>
        <end position="183"/>
    </location>
</feature>
<evidence type="ECO:0000256" key="6">
    <source>
        <dbReference type="PROSITE-ProRule" id="PRU00552"/>
    </source>
</evidence>
<name>A0A914PDX0_9BILA</name>
<feature type="domain" description="Helicase ATP-binding" evidence="8">
    <location>
        <begin position="678"/>
        <end position="860"/>
    </location>
</feature>
<dbReference type="GO" id="GO:0005524">
    <property type="term" value="F:ATP binding"/>
    <property type="evidence" value="ECO:0007669"/>
    <property type="project" value="UniProtKB-KW"/>
</dbReference>
<feature type="compositionally biased region" description="Basic and acidic residues" evidence="7">
    <location>
        <begin position="95"/>
        <end position="113"/>
    </location>
</feature>
<dbReference type="Proteomes" id="UP000887578">
    <property type="component" value="Unplaced"/>
</dbReference>
<keyword evidence="4" id="KW-0347">Helicase</keyword>
<evidence type="ECO:0000259" key="9">
    <source>
        <dbReference type="PROSITE" id="PS51194"/>
    </source>
</evidence>
<organism evidence="11 12">
    <name type="scientific">Panagrolaimus davidi</name>
    <dbReference type="NCBI Taxonomy" id="227884"/>
    <lineage>
        <taxon>Eukaryota</taxon>
        <taxon>Metazoa</taxon>
        <taxon>Ecdysozoa</taxon>
        <taxon>Nematoda</taxon>
        <taxon>Chromadorea</taxon>
        <taxon>Rhabditida</taxon>
        <taxon>Tylenchina</taxon>
        <taxon>Panagrolaimomorpha</taxon>
        <taxon>Panagrolaimoidea</taxon>
        <taxon>Panagrolaimidae</taxon>
        <taxon>Panagrolaimus</taxon>
    </lineage>
</organism>
<dbReference type="EC" id="3.6.4.13" evidence="1"/>
<dbReference type="InterPro" id="IPR027417">
    <property type="entry name" value="P-loop_NTPase"/>
</dbReference>
<feature type="region of interest" description="Disordered" evidence="7">
    <location>
        <begin position="1070"/>
        <end position="1090"/>
    </location>
</feature>
<dbReference type="PROSITE" id="PS51195">
    <property type="entry name" value="Q_MOTIF"/>
    <property type="match status" value="1"/>
</dbReference>
<dbReference type="GO" id="GO:0016787">
    <property type="term" value="F:hydrolase activity"/>
    <property type="evidence" value="ECO:0007669"/>
    <property type="project" value="UniProtKB-KW"/>
</dbReference>
<keyword evidence="3" id="KW-0378">Hydrolase</keyword>
<dbReference type="Pfam" id="PF00270">
    <property type="entry name" value="DEAD"/>
    <property type="match status" value="1"/>
</dbReference>
<dbReference type="Gene3D" id="3.40.50.300">
    <property type="entry name" value="P-loop containing nucleotide triphosphate hydrolases"/>
    <property type="match status" value="2"/>
</dbReference>
<feature type="compositionally biased region" description="Low complexity" evidence="7">
    <location>
        <begin position="247"/>
        <end position="258"/>
    </location>
</feature>
<proteinExistence type="predicted"/>
<feature type="compositionally biased region" description="Basic and acidic residues" evidence="7">
    <location>
        <begin position="288"/>
        <end position="317"/>
    </location>
</feature>
<feature type="short sequence motif" description="Q motif" evidence="6">
    <location>
        <begin position="646"/>
        <end position="675"/>
    </location>
</feature>
<accession>A0A914PDX0</accession>
<feature type="domain" description="DEAD-box RNA helicase Q" evidence="10">
    <location>
        <begin position="646"/>
        <end position="675"/>
    </location>
</feature>
<dbReference type="SUPFAM" id="SSF52540">
    <property type="entry name" value="P-loop containing nucleoside triphosphate hydrolases"/>
    <property type="match status" value="1"/>
</dbReference>
<feature type="compositionally biased region" description="Basic and acidic residues" evidence="7">
    <location>
        <begin position="66"/>
        <end position="75"/>
    </location>
</feature>
<evidence type="ECO:0000256" key="4">
    <source>
        <dbReference type="ARBA" id="ARBA00022806"/>
    </source>
</evidence>
<protein>
    <recommendedName>
        <fullName evidence="1">RNA helicase</fullName>
        <ecNumber evidence="1">3.6.4.13</ecNumber>
    </recommendedName>
</protein>
<sequence length="1090" mass="125598">MNDRNRDRLQPPNQRGGGRQDHYNNDGNQYYNVPPPSNNLQQNRERFPSPSQQRDDPYRIVPQREPILDNRRTRCNEQLGDEPYYDNLPLQNERIINRRVDRDHSDYREEEQPLRYQHQRRQESPDREFVDQRDYGRDDRHHPGPPRDFVDRPSQQQHERDRSPRRNLEPSIHRENYGRDYRRTELHYPQRDHLEDDIQRQSPQLYRGVDQQQAEQPIRGRRQQAEIISEEPPHHFRREEHERYQHQLRQPSPQQQPGRRYDRIYDVPPLQNHEQPGQLPYVPPVYEEPLRHPLPHEDEAERQRPRQSLDQRGRDQPQADTFYEAEQLEHDDDYPPSEVHQRPKQQNAFNNARPLRHDYRNIQQNRQAAQDETYNIASTAPLSAFVPQHEAEEPLEDFPPPRNEYVEVQKQEIPQSTRILPWHVRQIVPRQRNNRGNDDQNFIAEAADDAVVTDLNDDWDSVVDTPLQQQQQQTVRGGHDGYPTRGGRGAGGRGGANVSAGNFNRSYVDGSLPNTGGNFEDSPVVQQRQHQEDDYMGFEEEEAAVTLSYRPPGGGFGRGNNLNHRDFERRGYGQASTGYAGYSGYQQQDSQGGKRVRAPRGYQPKKRQLDDIFNDDRNELNKYGNTVCDGDAEMEVDGEPVRQHFDNWEEMDIAPQLLKNLKELSDYIKPRNIQKVAIPYIQEGHNVKVQSETGSGKTVAFLVPIIDNLIALKNAAPLPSDGPLALIVAPTRELVTQLYEQARKLTNNTDISVSYAYGQYGVAENILDIKAGMNILVACVGRLLDLVERKVLSLRTIRYLIIDEPDRLLRDYEDGCDFLKLITHVQLPFKHDRQTMLFSATLSDPSVETLNDYIDMKNLVSIKAMKQSNIRVKYNVMAVPSYPSKFRYLMEYLKEIKAENGGECPKVLIFINTKVNVDRVAIDITGGGFPATTIHGDRAQDLREEAYNQFRTGKARVLVATDVCARGVDIYDMQYVINYDLPKDDVKTTFLQRCGRTGRIHGGTATSFYCEGEDRFIADILIQVIDAAGQTVPEFLQTSVKEADYKYGQVGGELVAAQFQQSALENVEGEAAVDGTAPEMNEAAVDEEWD</sequence>
<keyword evidence="11" id="KW-1185">Reference proteome</keyword>
<dbReference type="InterPro" id="IPR011545">
    <property type="entry name" value="DEAD/DEAH_box_helicase_dom"/>
</dbReference>
<evidence type="ECO:0000259" key="10">
    <source>
        <dbReference type="PROSITE" id="PS51195"/>
    </source>
</evidence>
<evidence type="ECO:0000256" key="3">
    <source>
        <dbReference type="ARBA" id="ARBA00022801"/>
    </source>
</evidence>